<name>A0A081KCY3_9GAMM</name>
<accession>A0A081KCY3</accession>
<dbReference type="STRING" id="305900.GV64_15900"/>
<proteinExistence type="predicted"/>
<evidence type="ECO:0000313" key="2">
    <source>
        <dbReference type="EMBL" id="KEI72009.1"/>
    </source>
</evidence>
<evidence type="ECO:0000313" key="3">
    <source>
        <dbReference type="Proteomes" id="UP000027997"/>
    </source>
</evidence>
<dbReference type="InterPro" id="IPR029063">
    <property type="entry name" value="SAM-dependent_MTases_sf"/>
</dbReference>
<dbReference type="InterPro" id="IPR013217">
    <property type="entry name" value="Methyltransf_12"/>
</dbReference>
<sequence>MTEDASTTTPSRDSSHAYALSNRWERAKERLNALQNACDKTTQSWLEFIKPGDYCLEIGPGNGSMAHWTADRVLPKGQIDILDIDDQFLSGISSRQSNVTAIHADILDYDLGINRYDVIYMRIVLCHLVGADYQALISRCTKALKAGGILFIQDLIDLDYLDHLPEVSNELKTYLHKLAAAANKTMDFSIGPVIPNLMVNSGLKSVRAQIQSDWATGGSNMAILTCLTLKQLDASGLFDNIENHNALFDELMAFYENPGSGWFGTYTVSSIGMKEH</sequence>
<dbReference type="eggNOG" id="COG2226">
    <property type="taxonomic scope" value="Bacteria"/>
</dbReference>
<feature type="domain" description="Methyltransferase type 12" evidence="1">
    <location>
        <begin position="56"/>
        <end position="150"/>
    </location>
</feature>
<dbReference type="SUPFAM" id="SSF53335">
    <property type="entry name" value="S-adenosyl-L-methionine-dependent methyltransferases"/>
    <property type="match status" value="1"/>
</dbReference>
<dbReference type="Gene3D" id="3.40.50.150">
    <property type="entry name" value="Vaccinia Virus protein VP39"/>
    <property type="match status" value="1"/>
</dbReference>
<keyword evidence="3" id="KW-1185">Reference proteome</keyword>
<gene>
    <name evidence="2" type="ORF">GV64_15900</name>
</gene>
<dbReference type="Proteomes" id="UP000027997">
    <property type="component" value="Unassembled WGS sequence"/>
</dbReference>
<protein>
    <recommendedName>
        <fullName evidence="1">Methyltransferase type 12 domain-containing protein</fullName>
    </recommendedName>
</protein>
<dbReference type="Pfam" id="PF08242">
    <property type="entry name" value="Methyltransf_12"/>
    <property type="match status" value="1"/>
</dbReference>
<dbReference type="RefSeq" id="WP_020584432.1">
    <property type="nucleotide sequence ID" value="NZ_JOJP01000001.1"/>
</dbReference>
<dbReference type="AlphaFoldDB" id="A0A081KCY3"/>
<dbReference type="EMBL" id="JOJP01000001">
    <property type="protein sequence ID" value="KEI72009.1"/>
    <property type="molecule type" value="Genomic_DNA"/>
</dbReference>
<evidence type="ECO:0000259" key="1">
    <source>
        <dbReference type="Pfam" id="PF08242"/>
    </source>
</evidence>
<dbReference type="CDD" id="cd02440">
    <property type="entry name" value="AdoMet_MTases"/>
    <property type="match status" value="1"/>
</dbReference>
<comment type="caution">
    <text evidence="2">The sequence shown here is derived from an EMBL/GenBank/DDBJ whole genome shotgun (WGS) entry which is preliminary data.</text>
</comment>
<organism evidence="2 3">
    <name type="scientific">Endozoicomonas elysicola</name>
    <dbReference type="NCBI Taxonomy" id="305900"/>
    <lineage>
        <taxon>Bacteria</taxon>
        <taxon>Pseudomonadati</taxon>
        <taxon>Pseudomonadota</taxon>
        <taxon>Gammaproteobacteria</taxon>
        <taxon>Oceanospirillales</taxon>
        <taxon>Endozoicomonadaceae</taxon>
        <taxon>Endozoicomonas</taxon>
    </lineage>
</organism>
<reference evidence="2 3" key="1">
    <citation type="submission" date="2014-06" db="EMBL/GenBank/DDBJ databases">
        <title>Whole Genome Sequences of Three Symbiotic Endozoicomonas Bacteria.</title>
        <authorList>
            <person name="Neave M.J."/>
            <person name="Apprill A."/>
            <person name="Voolstra C.R."/>
        </authorList>
    </citation>
    <scope>NUCLEOTIDE SEQUENCE [LARGE SCALE GENOMIC DNA]</scope>
    <source>
        <strain evidence="2 3">DSM 22380</strain>
    </source>
</reference>